<sequence length="284" mass="31846">MYQTAKVRLNRMFNESGRCLDVAIDHGVFNEYSFLDGLENIEQVVAQLVAAGPDAIQTNYGQSDILQRIPGKYKPALVMRVDVGNPYNAETHRVMFSALQNENEPLLEALRMDASCVVCNLLLLPNEPDLHRQSIRNIARIRSECDKYGMPLMIEPLVMAPNARRGGYQVDGNKKLIIPLVRQARELGADIIKADPTEHVGDYHEVVEAARCPVLVRGGGKEGLEAIFQKSYDFLQQGTRGLVYGRNIYQHPNPTQIVKAFMAMIHQNATPAEAWAIYQTNEPK</sequence>
<evidence type="ECO:0000313" key="1">
    <source>
        <dbReference type="EMBL" id="QIP13870.1"/>
    </source>
</evidence>
<proteinExistence type="predicted"/>
<organism evidence="1 2">
    <name type="scientific">Spirosoma aureum</name>
    <dbReference type="NCBI Taxonomy" id="2692134"/>
    <lineage>
        <taxon>Bacteria</taxon>
        <taxon>Pseudomonadati</taxon>
        <taxon>Bacteroidota</taxon>
        <taxon>Cytophagia</taxon>
        <taxon>Cytophagales</taxon>
        <taxon>Cytophagaceae</taxon>
        <taxon>Spirosoma</taxon>
    </lineage>
</organism>
<dbReference type="KEGG" id="spib:G8759_15250"/>
<evidence type="ECO:0000313" key="2">
    <source>
        <dbReference type="Proteomes" id="UP000501802"/>
    </source>
</evidence>
<gene>
    <name evidence="1" type="ORF">G8759_15250</name>
</gene>
<dbReference type="Gene3D" id="3.20.20.70">
    <property type="entry name" value="Aldolase class I"/>
    <property type="match status" value="1"/>
</dbReference>
<dbReference type="EMBL" id="CP050063">
    <property type="protein sequence ID" value="QIP13870.1"/>
    <property type="molecule type" value="Genomic_DNA"/>
</dbReference>
<name>A0A6G9AN93_9BACT</name>
<dbReference type="AlphaFoldDB" id="A0A6G9AN93"/>
<dbReference type="InterPro" id="IPR002915">
    <property type="entry name" value="DeoC/FbaB/LacD_aldolase"/>
</dbReference>
<dbReference type="InterPro" id="IPR041720">
    <property type="entry name" value="FbaB-like"/>
</dbReference>
<reference evidence="1 2" key="1">
    <citation type="submission" date="2020-03" db="EMBL/GenBank/DDBJ databases">
        <authorList>
            <person name="Kim M.K."/>
        </authorList>
    </citation>
    <scope>NUCLEOTIDE SEQUENCE [LARGE SCALE GENOMIC DNA]</scope>
    <source>
        <strain evidence="1 2">BT328</strain>
    </source>
</reference>
<protein>
    <submittedName>
        <fullName evidence="1">Aldolase</fullName>
    </submittedName>
</protein>
<dbReference type="InterPro" id="IPR013785">
    <property type="entry name" value="Aldolase_TIM"/>
</dbReference>
<dbReference type="PANTHER" id="PTHR47916:SF1">
    <property type="entry name" value="3-HYDROXY-5-PHOSPHONOOXYPENTANE-2,4-DIONE THIOLASE"/>
    <property type="match status" value="1"/>
</dbReference>
<dbReference type="SUPFAM" id="SSF51569">
    <property type="entry name" value="Aldolase"/>
    <property type="match status" value="1"/>
</dbReference>
<dbReference type="GO" id="GO:0004332">
    <property type="term" value="F:fructose-bisphosphate aldolase activity"/>
    <property type="evidence" value="ECO:0007669"/>
    <property type="project" value="InterPro"/>
</dbReference>
<dbReference type="PIRSF" id="PIRSF038992">
    <property type="entry name" value="Aldolase_Ia"/>
    <property type="match status" value="1"/>
</dbReference>
<dbReference type="SMART" id="SM01133">
    <property type="entry name" value="DeoC"/>
    <property type="match status" value="1"/>
</dbReference>
<dbReference type="RefSeq" id="WP_167209360.1">
    <property type="nucleotide sequence ID" value="NZ_CP050063.1"/>
</dbReference>
<dbReference type="PANTHER" id="PTHR47916">
    <property type="entry name" value="FRUCTOSE-BISPHOSPHATE ALDOLASE CLASS 1"/>
    <property type="match status" value="1"/>
</dbReference>
<dbReference type="InterPro" id="IPR050456">
    <property type="entry name" value="DeoC/FbaB_aldolase"/>
</dbReference>
<keyword evidence="2" id="KW-1185">Reference proteome</keyword>
<accession>A0A6G9AN93</accession>
<dbReference type="Pfam" id="PF01791">
    <property type="entry name" value="DeoC"/>
    <property type="match status" value="1"/>
</dbReference>
<dbReference type="Proteomes" id="UP000501802">
    <property type="component" value="Chromosome"/>
</dbReference>